<evidence type="ECO:0000313" key="4">
    <source>
        <dbReference type="Proteomes" id="UP000256343"/>
    </source>
</evidence>
<protein>
    <submittedName>
        <fullName evidence="2">Caspase domain-containing protein</fullName>
    </submittedName>
</protein>
<name>A0A336JJL9_9BRAD</name>
<evidence type="ECO:0000313" key="2">
    <source>
        <dbReference type="EMBL" id="SSW89908.1"/>
    </source>
</evidence>
<dbReference type="Proteomes" id="UP000252631">
    <property type="component" value="Unassembled WGS sequence"/>
</dbReference>
<reference evidence="1 4" key="2">
    <citation type="submission" date="2018-07" db="EMBL/GenBank/DDBJ databases">
        <title>Genomic Encyclopedia of Archaeal and Bacterial Type Strains, Phase II (KMG-II): from individual species to whole genera.</title>
        <authorList>
            <person name="Goeker M."/>
        </authorList>
    </citation>
    <scope>NUCLEOTIDE SEQUENCE [LARGE SCALE GENOMIC DNA]</scope>
    <source>
        <strain evidence="1 4">JA575</strain>
    </source>
</reference>
<dbReference type="Gene3D" id="3.40.50.1460">
    <property type="match status" value="1"/>
</dbReference>
<accession>A0A336JJL9</accession>
<sequence length="636" mass="67591">MRVLIAIGCDAYDNPPLQPLAGAENDAATIFEHLVAKNWGGYDQTQSKLLRSPTMAMLRSTVDAALFSGTPIEELTFFFAGHGGVKDNSYFLCLRDSDVDRMSLNALSMTQLFGWITEAKIRHTNLIVDACHAGGVVHDIGVLLNPNVIGKVGSLAISILAAAGSDEYAGETNGAGHCTSALMSCLKGETSVQTTRPSLDLVEVGQVVSRVMQGTGQSPVCWGINLFGISQLAKNPRFSGGGGHISETFPGLAPDGVGNEHIRAASDAIWEQYLSLTREFDAERFLDVIQPVCANLEGEPAVAAAFIKGLAATFGPRIAATGDYFNVARLQSACAVALLPMAASSTHCADAIMQLSKEGVAWIDEGTDQLLADFTEDTYALLSKDGGIADFYFLPLRLMSILGWLGAAVHIQTISGESTAMIAPKAADLVRLIMAHYSNSVVPVSDEMTPFYVSFAAAANVLGCEEELESISGLLLRILHQQGGWIAEPGLSGEDALRFLTAVTEGRCDDFRNILANPTSLLPAVLLVMDRSGLADIADGAMKGFDHTNINIFVPNDFSTFGASLIEEGTNFSLNIGHTVFSVSDLVAEWSKIEEHLSADAILASPAVRISSVLASLLRPDRVAWFLVAGQSAKTS</sequence>
<organism evidence="2 3">
    <name type="scientific">Rhodopseudomonas pentothenatexigens</name>
    <dbReference type="NCBI Taxonomy" id="999699"/>
    <lineage>
        <taxon>Bacteria</taxon>
        <taxon>Pseudomonadati</taxon>
        <taxon>Pseudomonadota</taxon>
        <taxon>Alphaproteobacteria</taxon>
        <taxon>Hyphomicrobiales</taxon>
        <taxon>Nitrobacteraceae</taxon>
        <taxon>Rhodopseudomonas</taxon>
    </lineage>
</organism>
<evidence type="ECO:0000313" key="1">
    <source>
        <dbReference type="EMBL" id="RED38455.1"/>
    </source>
</evidence>
<dbReference type="EMBL" id="QRDT01000004">
    <property type="protein sequence ID" value="RED38455.1"/>
    <property type="molecule type" value="Genomic_DNA"/>
</dbReference>
<dbReference type="AlphaFoldDB" id="A0A336JJL9"/>
<keyword evidence="4" id="KW-1185">Reference proteome</keyword>
<reference evidence="2 3" key="1">
    <citation type="submission" date="2017-08" db="EMBL/GenBank/DDBJ databases">
        <authorList>
            <person name="de Groot N.N."/>
        </authorList>
    </citation>
    <scope>NUCLEOTIDE SEQUENCE [LARGE SCALE GENOMIC DNA]</scope>
    <source>
        <strain evidence="2 3">JA575</strain>
    </source>
</reference>
<proteinExistence type="predicted"/>
<evidence type="ECO:0000313" key="3">
    <source>
        <dbReference type="Proteomes" id="UP000252631"/>
    </source>
</evidence>
<dbReference type="EMBL" id="UFQQ01000004">
    <property type="protein sequence ID" value="SSW89908.1"/>
    <property type="molecule type" value="Genomic_DNA"/>
</dbReference>
<gene>
    <name evidence="1" type="ORF">BJ125_104208</name>
    <name evidence="2" type="ORF">SAMN05892882_104208</name>
</gene>
<dbReference type="Proteomes" id="UP000256343">
    <property type="component" value="Unassembled WGS sequence"/>
</dbReference>